<dbReference type="EMBL" id="SDOV01000007">
    <property type="protein sequence ID" value="KAH7639566.1"/>
    <property type="molecule type" value="Genomic_DNA"/>
</dbReference>
<dbReference type="AlphaFoldDB" id="A0A9D4NV20"/>
<proteinExistence type="predicted"/>
<feature type="transmembrane region" description="Helical" evidence="1">
    <location>
        <begin position="21"/>
        <end position="41"/>
    </location>
</feature>
<evidence type="ECO:0000313" key="2">
    <source>
        <dbReference type="EMBL" id="KAH7639566.1"/>
    </source>
</evidence>
<dbReference type="InterPro" id="IPR008496">
    <property type="entry name" value="TMEM222/RTE1"/>
</dbReference>
<evidence type="ECO:0000256" key="1">
    <source>
        <dbReference type="SAM" id="Phobius"/>
    </source>
</evidence>
<dbReference type="PANTHER" id="PTHR20921">
    <property type="entry name" value="TRANSMEMBRANE PROTEIN 222"/>
    <property type="match status" value="1"/>
</dbReference>
<dbReference type="Proteomes" id="UP000828236">
    <property type="component" value="Unassembled WGS sequence"/>
</dbReference>
<gene>
    <name evidence="2" type="ORF">HUG17_3599</name>
</gene>
<protein>
    <submittedName>
        <fullName evidence="2">Transmembrane protein 222-like</fullName>
    </submittedName>
</protein>
<keyword evidence="1 2" id="KW-0812">Transmembrane</keyword>
<keyword evidence="1" id="KW-1133">Transmembrane helix</keyword>
<accession>A0A9D4NV20</accession>
<reference evidence="2" key="2">
    <citation type="journal article" date="2021" name="World Allergy Organ. J.">
        <title>Chromosome-level assembly of Dermatophagoides farinae genome and transcriptome reveals two novel allergens Der f 37 and Der f 39.</title>
        <authorList>
            <person name="Chen J."/>
            <person name="Cai Z."/>
            <person name="Fan D."/>
            <person name="Hu J."/>
            <person name="Hou Y."/>
            <person name="He Y."/>
            <person name="Zhang Z."/>
            <person name="Zhao Z."/>
            <person name="Gao P."/>
            <person name="Hu W."/>
            <person name="Sun J."/>
            <person name="Li J."/>
            <person name="Ji K."/>
        </authorList>
    </citation>
    <scope>NUCLEOTIDE SEQUENCE</scope>
    <source>
        <strain evidence="2">JKM2019</strain>
    </source>
</reference>
<dbReference type="Pfam" id="PF05608">
    <property type="entry name" value="RTE1"/>
    <property type="match status" value="1"/>
</dbReference>
<name>A0A9D4NV20_DERFA</name>
<sequence>MDCSLLSSDMIKLRPITKQQHLIFEPYCIVWCSLSWLSYFIPSIGHMAITDSCGNLWDFSESFFVSKNNFTFGPAIKFLRMNSDKQNYYHQWDDGIKRAAVIYDHKVHYILWSNCHSFVCEALNQMSYDGHNNHNVRSLLWHFTLNSHYVSIYSIIHTWSLWIIIVTILILLFSLPSTSSSSSTTTTIHKF</sequence>
<keyword evidence="1" id="KW-0472">Membrane</keyword>
<comment type="caution">
    <text evidence="2">The sequence shown here is derived from an EMBL/GenBank/DDBJ whole genome shotgun (WGS) entry which is preliminary data.</text>
</comment>
<dbReference type="PANTHER" id="PTHR20921:SF0">
    <property type="entry name" value="TRANSMEMBRANE PROTEIN 222"/>
    <property type="match status" value="1"/>
</dbReference>
<organism evidence="2">
    <name type="scientific">Dermatophagoides farinae</name>
    <name type="common">American house dust mite</name>
    <dbReference type="NCBI Taxonomy" id="6954"/>
    <lineage>
        <taxon>Eukaryota</taxon>
        <taxon>Metazoa</taxon>
        <taxon>Ecdysozoa</taxon>
        <taxon>Arthropoda</taxon>
        <taxon>Chelicerata</taxon>
        <taxon>Arachnida</taxon>
        <taxon>Acari</taxon>
        <taxon>Acariformes</taxon>
        <taxon>Sarcoptiformes</taxon>
        <taxon>Astigmata</taxon>
        <taxon>Psoroptidia</taxon>
        <taxon>Analgoidea</taxon>
        <taxon>Pyroglyphidae</taxon>
        <taxon>Dermatophagoidinae</taxon>
        <taxon>Dermatophagoides</taxon>
    </lineage>
</organism>
<feature type="transmembrane region" description="Helical" evidence="1">
    <location>
        <begin position="150"/>
        <end position="173"/>
    </location>
</feature>
<reference evidence="2" key="1">
    <citation type="submission" date="2020-06" db="EMBL/GenBank/DDBJ databases">
        <authorList>
            <person name="Ji K."/>
            <person name="Li J."/>
        </authorList>
    </citation>
    <scope>NUCLEOTIDE SEQUENCE</scope>
    <source>
        <strain evidence="2">JKM2019</strain>
        <tissue evidence="2">Whole body</tissue>
    </source>
</reference>